<evidence type="ECO:0000313" key="1">
    <source>
        <dbReference type="EMBL" id="JAE20384.1"/>
    </source>
</evidence>
<name>A0A0A9GA97_ARUDO</name>
<protein>
    <submittedName>
        <fullName evidence="1">Uncharacterized protein</fullName>
    </submittedName>
</protein>
<proteinExistence type="predicted"/>
<reference evidence="1" key="2">
    <citation type="journal article" date="2015" name="Data Brief">
        <title>Shoot transcriptome of the giant reed, Arundo donax.</title>
        <authorList>
            <person name="Barrero R.A."/>
            <person name="Guerrero F.D."/>
            <person name="Moolhuijzen P."/>
            <person name="Goolsby J.A."/>
            <person name="Tidwell J."/>
            <person name="Bellgard S.E."/>
            <person name="Bellgard M.I."/>
        </authorList>
    </citation>
    <scope>NUCLEOTIDE SEQUENCE</scope>
    <source>
        <tissue evidence="1">Shoot tissue taken approximately 20 cm above the soil surface</tissue>
    </source>
</reference>
<organism evidence="1">
    <name type="scientific">Arundo donax</name>
    <name type="common">Giant reed</name>
    <name type="synonym">Donax arundinaceus</name>
    <dbReference type="NCBI Taxonomy" id="35708"/>
    <lineage>
        <taxon>Eukaryota</taxon>
        <taxon>Viridiplantae</taxon>
        <taxon>Streptophyta</taxon>
        <taxon>Embryophyta</taxon>
        <taxon>Tracheophyta</taxon>
        <taxon>Spermatophyta</taxon>
        <taxon>Magnoliopsida</taxon>
        <taxon>Liliopsida</taxon>
        <taxon>Poales</taxon>
        <taxon>Poaceae</taxon>
        <taxon>PACMAD clade</taxon>
        <taxon>Arundinoideae</taxon>
        <taxon>Arundineae</taxon>
        <taxon>Arundo</taxon>
    </lineage>
</organism>
<sequence length="73" mass="8588">MFCEQYRQRFSILYAPEAVIHFNWLVKFTINDRGLSLKPNLQMVLLYLTDNKPRLCSSGNRNSDVNLWQLLGP</sequence>
<accession>A0A0A9GA97</accession>
<dbReference type="EMBL" id="GBRH01177512">
    <property type="protein sequence ID" value="JAE20384.1"/>
    <property type="molecule type" value="Transcribed_RNA"/>
</dbReference>
<dbReference type="AlphaFoldDB" id="A0A0A9GA97"/>
<reference evidence="1" key="1">
    <citation type="submission" date="2014-09" db="EMBL/GenBank/DDBJ databases">
        <authorList>
            <person name="Magalhaes I.L.F."/>
            <person name="Oliveira U."/>
            <person name="Santos F.R."/>
            <person name="Vidigal T.H.D.A."/>
            <person name="Brescovit A.D."/>
            <person name="Santos A.J."/>
        </authorList>
    </citation>
    <scope>NUCLEOTIDE SEQUENCE</scope>
    <source>
        <tissue evidence="1">Shoot tissue taken approximately 20 cm above the soil surface</tissue>
    </source>
</reference>